<sequence>MESIWSLIVHAAASVPLAIDLLRTAGIYQSDGLIGVAMLAVANNIGEDKVVLWMTTGLCVYTAIVVGYALQGRHVLALHDVLGIHVLWAILVPVLLGLMWQLEVEKASLYLTVIGCVTVAVLGATPSETRLANVAAELFFLILLALLWTTSKTLTLLLPMSDTTRLSMVFAVGLGMRPQGSIWRLHLLLMWEINRLRLALECRLRYLSASSVTWMTASRCASVPFLPDEIWRSAKIGGVFLITVAVLMLCTRIRNQIRIRHRHDMARASLV</sequence>
<organism evidence="2 3">
    <name type="scientific">Polyplosphaeria fusca</name>
    <dbReference type="NCBI Taxonomy" id="682080"/>
    <lineage>
        <taxon>Eukaryota</taxon>
        <taxon>Fungi</taxon>
        <taxon>Dikarya</taxon>
        <taxon>Ascomycota</taxon>
        <taxon>Pezizomycotina</taxon>
        <taxon>Dothideomycetes</taxon>
        <taxon>Pleosporomycetidae</taxon>
        <taxon>Pleosporales</taxon>
        <taxon>Tetraplosphaeriaceae</taxon>
        <taxon>Polyplosphaeria</taxon>
    </lineage>
</organism>
<protein>
    <submittedName>
        <fullName evidence="2">Uncharacterized protein</fullName>
    </submittedName>
</protein>
<feature type="transmembrane region" description="Helical" evidence="1">
    <location>
        <begin position="82"/>
        <end position="101"/>
    </location>
</feature>
<dbReference type="AlphaFoldDB" id="A0A9P4QL52"/>
<evidence type="ECO:0000313" key="2">
    <source>
        <dbReference type="EMBL" id="KAF2729362.1"/>
    </source>
</evidence>
<name>A0A9P4QL52_9PLEO</name>
<feature type="transmembrane region" description="Helical" evidence="1">
    <location>
        <begin position="131"/>
        <end position="148"/>
    </location>
</feature>
<keyword evidence="3" id="KW-1185">Reference proteome</keyword>
<feature type="transmembrane region" description="Helical" evidence="1">
    <location>
        <begin position="107"/>
        <end position="124"/>
    </location>
</feature>
<dbReference type="EMBL" id="ML996247">
    <property type="protein sequence ID" value="KAF2729362.1"/>
    <property type="molecule type" value="Genomic_DNA"/>
</dbReference>
<dbReference type="Proteomes" id="UP000799444">
    <property type="component" value="Unassembled WGS sequence"/>
</dbReference>
<reference evidence="2" key="1">
    <citation type="journal article" date="2020" name="Stud. Mycol.">
        <title>101 Dothideomycetes genomes: a test case for predicting lifestyles and emergence of pathogens.</title>
        <authorList>
            <person name="Haridas S."/>
            <person name="Albert R."/>
            <person name="Binder M."/>
            <person name="Bloem J."/>
            <person name="Labutti K."/>
            <person name="Salamov A."/>
            <person name="Andreopoulos B."/>
            <person name="Baker S."/>
            <person name="Barry K."/>
            <person name="Bills G."/>
            <person name="Bluhm B."/>
            <person name="Cannon C."/>
            <person name="Castanera R."/>
            <person name="Culley D."/>
            <person name="Daum C."/>
            <person name="Ezra D."/>
            <person name="Gonzalez J."/>
            <person name="Henrissat B."/>
            <person name="Kuo A."/>
            <person name="Liang C."/>
            <person name="Lipzen A."/>
            <person name="Lutzoni F."/>
            <person name="Magnuson J."/>
            <person name="Mondo S."/>
            <person name="Nolan M."/>
            <person name="Ohm R."/>
            <person name="Pangilinan J."/>
            <person name="Park H.-J."/>
            <person name="Ramirez L."/>
            <person name="Alfaro M."/>
            <person name="Sun H."/>
            <person name="Tritt A."/>
            <person name="Yoshinaga Y."/>
            <person name="Zwiers L.-H."/>
            <person name="Turgeon B."/>
            <person name="Goodwin S."/>
            <person name="Spatafora J."/>
            <person name="Crous P."/>
            <person name="Grigoriev I."/>
        </authorList>
    </citation>
    <scope>NUCLEOTIDE SEQUENCE</scope>
    <source>
        <strain evidence="2">CBS 125425</strain>
    </source>
</reference>
<keyword evidence="1" id="KW-1133">Transmembrane helix</keyword>
<proteinExistence type="predicted"/>
<evidence type="ECO:0000256" key="1">
    <source>
        <dbReference type="SAM" id="Phobius"/>
    </source>
</evidence>
<feature type="transmembrane region" description="Helical" evidence="1">
    <location>
        <begin position="50"/>
        <end position="70"/>
    </location>
</feature>
<feature type="transmembrane region" description="Helical" evidence="1">
    <location>
        <begin position="233"/>
        <end position="253"/>
    </location>
</feature>
<evidence type="ECO:0000313" key="3">
    <source>
        <dbReference type="Proteomes" id="UP000799444"/>
    </source>
</evidence>
<keyword evidence="1" id="KW-0812">Transmembrane</keyword>
<accession>A0A9P4QL52</accession>
<gene>
    <name evidence="2" type="ORF">EJ04DRAFT_568691</name>
</gene>
<comment type="caution">
    <text evidence="2">The sequence shown here is derived from an EMBL/GenBank/DDBJ whole genome shotgun (WGS) entry which is preliminary data.</text>
</comment>
<keyword evidence="1" id="KW-0472">Membrane</keyword>